<reference evidence="2 3" key="1">
    <citation type="submission" date="2015-08" db="EMBL/GenBank/DDBJ databases">
        <title>Emmonsia species relationships and genome sequence.</title>
        <authorList>
            <person name="Cuomo C.A."/>
            <person name="Schwartz I.S."/>
            <person name="Kenyon C."/>
            <person name="De Hoog G.S."/>
            <person name="Govender N.P."/>
            <person name="Botha A."/>
            <person name="Moreno L."/>
            <person name="De Vries M."/>
            <person name="Munoz J.F."/>
            <person name="Stielow J.B."/>
        </authorList>
    </citation>
    <scope>NUCLEOTIDE SEQUENCE [LARGE SCALE GENOMIC DNA]</scope>
    <source>
        <strain evidence="2 3">EI222</strain>
    </source>
</reference>
<evidence type="ECO:0000313" key="2">
    <source>
        <dbReference type="EMBL" id="OJD09908.1"/>
    </source>
</evidence>
<dbReference type="InterPro" id="IPR028094">
    <property type="entry name" value="RTC4_C"/>
</dbReference>
<gene>
    <name evidence="2" type="ORF">ACJ73_10023</name>
</gene>
<dbReference type="Pfam" id="PF14474">
    <property type="entry name" value="RTC4"/>
    <property type="match status" value="1"/>
</dbReference>
<feature type="domain" description="Restriction of telomere capping protein 4 C-terminal" evidence="1">
    <location>
        <begin position="4"/>
        <end position="70"/>
    </location>
</feature>
<evidence type="ECO:0000313" key="3">
    <source>
        <dbReference type="Proteomes" id="UP000242791"/>
    </source>
</evidence>
<comment type="caution">
    <text evidence="2">The sequence shown here is derived from an EMBL/GenBank/DDBJ whole genome shotgun (WGS) entry which is preliminary data.</text>
</comment>
<protein>
    <recommendedName>
        <fullName evidence="1">Restriction of telomere capping protein 4 C-terminal domain-containing protein</fullName>
    </recommendedName>
</protein>
<dbReference type="EMBL" id="LGTZ01003260">
    <property type="protein sequence ID" value="OJD09908.1"/>
    <property type="molecule type" value="Genomic_DNA"/>
</dbReference>
<dbReference type="VEuPathDB" id="FungiDB:ACJ73_10023"/>
<dbReference type="Proteomes" id="UP000242791">
    <property type="component" value="Unassembled WGS sequence"/>
</dbReference>
<proteinExistence type="predicted"/>
<name>A0A1J9Q1R4_9EURO</name>
<sequence>MSCLILNFKDAIDSLAGIDSVVSKYATVVYAQEVLVPELLEMLVRKNMGVDVKGARRIVKESNKVGKFLNLELISRLSKLAGMDL</sequence>
<organism evidence="2 3">
    <name type="scientific">Blastomyces percursus</name>
    <dbReference type="NCBI Taxonomy" id="1658174"/>
    <lineage>
        <taxon>Eukaryota</taxon>
        <taxon>Fungi</taxon>
        <taxon>Dikarya</taxon>
        <taxon>Ascomycota</taxon>
        <taxon>Pezizomycotina</taxon>
        <taxon>Eurotiomycetes</taxon>
        <taxon>Eurotiomycetidae</taxon>
        <taxon>Onygenales</taxon>
        <taxon>Ajellomycetaceae</taxon>
        <taxon>Blastomyces</taxon>
    </lineage>
</organism>
<dbReference type="OrthoDB" id="4188671at2759"/>
<dbReference type="AlphaFoldDB" id="A0A1J9Q1R4"/>
<keyword evidence="3" id="KW-1185">Reference proteome</keyword>
<evidence type="ECO:0000259" key="1">
    <source>
        <dbReference type="Pfam" id="PF14474"/>
    </source>
</evidence>
<accession>A0A1J9Q1R4</accession>